<sequence length="457" mass="48985">MPIATIDPTDGRVQKTFDPLTDADIEERLARAVDGFAALRSASFDQRATWLRAAADILDAERDEIARTMTVEMGKTLVAAKAEVAKCAVACRYYAKHAQAFLADEPTDPAAVKARQAYVRYQPLGPVLAVMPWNFPLWQAMRFAAPALMAGNVGLLKHASNVPQTALFMEELFSRAGFPEGAFQTLLIGSDQVEAVLSDKRVVAATLTGSEGAGRSIASIAGRELKKTVLELGGSDPFVVLPSADVEKAAAVAVTARCQNNGQSCIAAKRFIVHTDVYDAFAAAFVDRMAALTVGDPMDEKTDVGPLATEQGRTDVEELVRNATDQGASVLCGGTAPDQPGWWYPPTVVADLTPDMRMYREEVFGPVAGLYRASSYEEAIAIANSTDFGLGSNVWTNDPAEQERAVNDLEAGAVFVNGMVTSYPELPFGGIKTSGYGRELSAQGIREFCNIKTVWVG</sequence>
<dbReference type="PANTHER" id="PTHR43217:SF1">
    <property type="entry name" value="SUCCINATE SEMIALDEHYDE DEHYDROGENASE [NAD(P)+] SAD"/>
    <property type="match status" value="1"/>
</dbReference>
<protein>
    <submittedName>
        <fullName evidence="5">NADP-dependent succinic semialdehyde dehydrogenase</fullName>
    </submittedName>
</protein>
<dbReference type="InterPro" id="IPR016162">
    <property type="entry name" value="Ald_DH_N"/>
</dbReference>
<comment type="similarity">
    <text evidence="1">Belongs to the aldehyde dehydrogenase family.</text>
</comment>
<name>A0ABN0USJ0_9ACTN</name>
<dbReference type="InterPro" id="IPR016163">
    <property type="entry name" value="Ald_DH_C"/>
</dbReference>
<feature type="domain" description="Aldehyde dehydrogenase" evidence="4">
    <location>
        <begin position="3"/>
        <end position="454"/>
    </location>
</feature>
<evidence type="ECO:0000313" key="5">
    <source>
        <dbReference type="EMBL" id="GAA0260178.1"/>
    </source>
</evidence>
<dbReference type="SUPFAM" id="SSF53720">
    <property type="entry name" value="ALDH-like"/>
    <property type="match status" value="1"/>
</dbReference>
<dbReference type="PANTHER" id="PTHR43217">
    <property type="entry name" value="SUCCINATE SEMIALDEHYDE DEHYDROGENASE [NAD(P)+] SAD"/>
    <property type="match status" value="1"/>
</dbReference>
<keyword evidence="3" id="KW-0560">Oxidoreductase</keyword>
<keyword evidence="2" id="KW-0521">NADP</keyword>
<dbReference type="Pfam" id="PF00171">
    <property type="entry name" value="Aldedh"/>
    <property type="match status" value="1"/>
</dbReference>
<dbReference type="Gene3D" id="3.40.309.10">
    <property type="entry name" value="Aldehyde Dehydrogenase, Chain A, domain 2"/>
    <property type="match status" value="1"/>
</dbReference>
<dbReference type="Gene3D" id="3.40.605.10">
    <property type="entry name" value="Aldehyde Dehydrogenase, Chain A, domain 1"/>
    <property type="match status" value="1"/>
</dbReference>
<dbReference type="RefSeq" id="WP_344651531.1">
    <property type="nucleotide sequence ID" value="NZ_BAAAGX010000020.1"/>
</dbReference>
<evidence type="ECO:0000259" key="4">
    <source>
        <dbReference type="Pfam" id="PF00171"/>
    </source>
</evidence>
<dbReference type="InterPro" id="IPR016161">
    <property type="entry name" value="Ald_DH/histidinol_DH"/>
</dbReference>
<gene>
    <name evidence="5" type="ORF">GCM10009539_52010</name>
</gene>
<reference evidence="5 6" key="1">
    <citation type="journal article" date="2019" name="Int. J. Syst. Evol. Microbiol.">
        <title>The Global Catalogue of Microorganisms (GCM) 10K type strain sequencing project: providing services to taxonomists for standard genome sequencing and annotation.</title>
        <authorList>
            <consortium name="The Broad Institute Genomics Platform"/>
            <consortium name="The Broad Institute Genome Sequencing Center for Infectious Disease"/>
            <person name="Wu L."/>
            <person name="Ma J."/>
        </authorList>
    </citation>
    <scope>NUCLEOTIDE SEQUENCE [LARGE SCALE GENOMIC DNA]</scope>
    <source>
        <strain evidence="5 6">JCM 10425</strain>
    </source>
</reference>
<evidence type="ECO:0000256" key="3">
    <source>
        <dbReference type="ARBA" id="ARBA00023002"/>
    </source>
</evidence>
<dbReference type="NCBIfam" id="NF006915">
    <property type="entry name" value="PRK09406.1"/>
    <property type="match status" value="1"/>
</dbReference>
<evidence type="ECO:0000256" key="1">
    <source>
        <dbReference type="ARBA" id="ARBA00009986"/>
    </source>
</evidence>
<evidence type="ECO:0000313" key="6">
    <source>
        <dbReference type="Proteomes" id="UP001500967"/>
    </source>
</evidence>
<dbReference type="InterPro" id="IPR044148">
    <property type="entry name" value="ALDH_GabD1-like"/>
</dbReference>
<organism evidence="5 6">
    <name type="scientific">Cryptosporangium japonicum</name>
    <dbReference type="NCBI Taxonomy" id="80872"/>
    <lineage>
        <taxon>Bacteria</taxon>
        <taxon>Bacillati</taxon>
        <taxon>Actinomycetota</taxon>
        <taxon>Actinomycetes</taxon>
        <taxon>Cryptosporangiales</taxon>
        <taxon>Cryptosporangiaceae</taxon>
        <taxon>Cryptosporangium</taxon>
    </lineage>
</organism>
<dbReference type="CDD" id="cd07100">
    <property type="entry name" value="ALDH_SSADH1_GabD1"/>
    <property type="match status" value="1"/>
</dbReference>
<proteinExistence type="inferred from homology"/>
<dbReference type="Proteomes" id="UP001500967">
    <property type="component" value="Unassembled WGS sequence"/>
</dbReference>
<dbReference type="EMBL" id="BAAAGX010000020">
    <property type="protein sequence ID" value="GAA0260178.1"/>
    <property type="molecule type" value="Genomic_DNA"/>
</dbReference>
<dbReference type="InterPro" id="IPR015590">
    <property type="entry name" value="Aldehyde_DH_dom"/>
</dbReference>
<accession>A0ABN0USJ0</accession>
<dbReference type="InterPro" id="IPR047110">
    <property type="entry name" value="GABD/Sad-like"/>
</dbReference>
<keyword evidence="6" id="KW-1185">Reference proteome</keyword>
<evidence type="ECO:0000256" key="2">
    <source>
        <dbReference type="ARBA" id="ARBA00022857"/>
    </source>
</evidence>
<comment type="caution">
    <text evidence="5">The sequence shown here is derived from an EMBL/GenBank/DDBJ whole genome shotgun (WGS) entry which is preliminary data.</text>
</comment>